<organism evidence="2 3">
    <name type="scientific">Ciceribacter ferrooxidans</name>
    <dbReference type="NCBI Taxonomy" id="2509717"/>
    <lineage>
        <taxon>Bacteria</taxon>
        <taxon>Pseudomonadati</taxon>
        <taxon>Pseudomonadota</taxon>
        <taxon>Alphaproteobacteria</taxon>
        <taxon>Hyphomicrobiales</taxon>
        <taxon>Rhizobiaceae</taxon>
        <taxon>Ciceribacter</taxon>
    </lineage>
</organism>
<dbReference type="RefSeq" id="WP_129332157.1">
    <property type="nucleotide sequence ID" value="NZ_SDVB01000238.1"/>
</dbReference>
<dbReference type="OrthoDB" id="7869382at2"/>
<gene>
    <name evidence="2" type="ORF">EUU22_11615</name>
</gene>
<evidence type="ECO:0008006" key="4">
    <source>
        <dbReference type="Google" id="ProtNLM"/>
    </source>
</evidence>
<proteinExistence type="predicted"/>
<keyword evidence="1" id="KW-1133">Transmembrane helix</keyword>
<dbReference type="EMBL" id="SDVB01000238">
    <property type="protein sequence ID" value="RYC11717.1"/>
    <property type="molecule type" value="Genomic_DNA"/>
</dbReference>
<dbReference type="Proteomes" id="UP000291088">
    <property type="component" value="Unassembled WGS sequence"/>
</dbReference>
<comment type="caution">
    <text evidence="2">The sequence shown here is derived from an EMBL/GenBank/DDBJ whole genome shotgun (WGS) entry which is preliminary data.</text>
</comment>
<dbReference type="AlphaFoldDB" id="A0A4V1RQ59"/>
<protein>
    <recommendedName>
        <fullName evidence="4">Transmembrane protein</fullName>
    </recommendedName>
</protein>
<sequence length="127" mass="13626">MTNFEPEEQEEKPLDPALENVRRKMVRLQLVSAGIMFVSLMAVLAAVVYKATKTETREPVASTSLAIPADQPVTATASLPQGFTVQSTALSGSQILFFGQMPDGTRKALVFDITVGRVVADVTVTGQ</sequence>
<keyword evidence="1" id="KW-0812">Transmembrane</keyword>
<accession>A0A4V1RQ59</accession>
<evidence type="ECO:0000256" key="1">
    <source>
        <dbReference type="SAM" id="Phobius"/>
    </source>
</evidence>
<name>A0A4V1RQ59_9HYPH</name>
<keyword evidence="1" id="KW-0472">Membrane</keyword>
<keyword evidence="3" id="KW-1185">Reference proteome</keyword>
<reference evidence="2 3" key="1">
    <citation type="submission" date="2019-01" db="EMBL/GenBank/DDBJ databases">
        <authorList>
            <person name="Deng T."/>
        </authorList>
    </citation>
    <scope>NUCLEOTIDE SEQUENCE [LARGE SCALE GENOMIC DNA]</scope>
    <source>
        <strain evidence="2 3">F8825</strain>
    </source>
</reference>
<feature type="transmembrane region" description="Helical" evidence="1">
    <location>
        <begin position="28"/>
        <end position="49"/>
    </location>
</feature>
<evidence type="ECO:0000313" key="3">
    <source>
        <dbReference type="Proteomes" id="UP000291088"/>
    </source>
</evidence>
<evidence type="ECO:0000313" key="2">
    <source>
        <dbReference type="EMBL" id="RYC11717.1"/>
    </source>
</evidence>